<feature type="coiled-coil region" evidence="6">
    <location>
        <begin position="506"/>
        <end position="534"/>
    </location>
</feature>
<evidence type="ECO:0000313" key="10">
    <source>
        <dbReference type="Proteomes" id="UP000235371"/>
    </source>
</evidence>
<feature type="transmembrane region" description="Helical" evidence="7">
    <location>
        <begin position="298"/>
        <end position="321"/>
    </location>
</feature>
<dbReference type="InterPro" id="IPR036259">
    <property type="entry name" value="MFS_trans_sf"/>
</dbReference>
<dbReference type="GO" id="GO:0016020">
    <property type="term" value="C:membrane"/>
    <property type="evidence" value="ECO:0007669"/>
    <property type="project" value="UniProtKB-SubCell"/>
</dbReference>
<protein>
    <submittedName>
        <fullName evidence="9">General substrate transporter</fullName>
    </submittedName>
</protein>
<name>A0A2J6TMH0_9HELO</name>
<evidence type="ECO:0000256" key="5">
    <source>
        <dbReference type="ARBA" id="ARBA00023136"/>
    </source>
</evidence>
<dbReference type="PANTHER" id="PTHR48022">
    <property type="entry name" value="PLASTIDIC GLUCOSE TRANSPORTER 4"/>
    <property type="match status" value="1"/>
</dbReference>
<organism evidence="9 10">
    <name type="scientific">Hyaloscypha bicolor E</name>
    <dbReference type="NCBI Taxonomy" id="1095630"/>
    <lineage>
        <taxon>Eukaryota</taxon>
        <taxon>Fungi</taxon>
        <taxon>Dikarya</taxon>
        <taxon>Ascomycota</taxon>
        <taxon>Pezizomycotina</taxon>
        <taxon>Leotiomycetes</taxon>
        <taxon>Helotiales</taxon>
        <taxon>Hyaloscyphaceae</taxon>
        <taxon>Hyaloscypha</taxon>
        <taxon>Hyaloscypha bicolor</taxon>
    </lineage>
</organism>
<dbReference type="PANTHER" id="PTHR48022:SF63">
    <property type="entry name" value="TRANSPORTER, PUTATIVE-RELATED"/>
    <property type="match status" value="1"/>
</dbReference>
<evidence type="ECO:0000256" key="7">
    <source>
        <dbReference type="SAM" id="Phobius"/>
    </source>
</evidence>
<dbReference type="Proteomes" id="UP000235371">
    <property type="component" value="Unassembled WGS sequence"/>
</dbReference>
<dbReference type="PROSITE" id="PS00216">
    <property type="entry name" value="SUGAR_TRANSPORT_1"/>
    <property type="match status" value="1"/>
</dbReference>
<dbReference type="Gene3D" id="1.20.1250.20">
    <property type="entry name" value="MFS general substrate transporter like domains"/>
    <property type="match status" value="1"/>
</dbReference>
<dbReference type="Pfam" id="PF00083">
    <property type="entry name" value="Sugar_tr"/>
    <property type="match status" value="1"/>
</dbReference>
<evidence type="ECO:0000256" key="2">
    <source>
        <dbReference type="ARBA" id="ARBA00010992"/>
    </source>
</evidence>
<evidence type="ECO:0000313" key="9">
    <source>
        <dbReference type="EMBL" id="PMD64182.1"/>
    </source>
</evidence>
<dbReference type="GeneID" id="36596387"/>
<dbReference type="InParanoid" id="A0A2J6TMH0"/>
<gene>
    <name evidence="9" type="ORF">K444DRAFT_713982</name>
</gene>
<dbReference type="FunFam" id="1.20.1250.20:FF:000117">
    <property type="entry name" value="MFS hexose transporter"/>
    <property type="match status" value="1"/>
</dbReference>
<keyword evidence="6" id="KW-0175">Coiled coil</keyword>
<dbReference type="InterPro" id="IPR050360">
    <property type="entry name" value="MFS_Sugar_Transporters"/>
</dbReference>
<sequence length="534" mass="60382">MGFKDHIPRVQQNEALKPVPPHKGYYFFAGQTFPRKTWYKDQNLRKLYFYILVLILTNTANGFDGSMMNGLQTLSYWREYFNHPQGSKLGLFNASMSLGSMLGLFFIPYTVDRFGRKVGIISGCLIMLLAVGLQTGATNFGMFIAARLLLGFGDNIVLGSAPLPIAEIAHPQDRAILVTLSAASYHSGAFIASWVTYGTLQIQSNWSWRLPSLLQSICSVFILAMMYWCPESPRWLINRGQEDKALQILAHYHANGNGQDEFVQLEHTEIRAALAIEKEAEANTWLDFLRTKGNRKRVGIITAIGFFSQWSGNGLISYYLYQVMNNIGITSPQTQLGVNGGLKTWGLIVNITMSFFVDRIGRRKIYLISTIGTLFAFTIWTIIAARYAIHPVNGLGSAFVFMIFVYGSFYDFKSGLLASYTTEILPYGLRAKGFTWLNFCVTSALFFNQYVNAIALEALAWKYYLFYCVFLVFEVGIIYFFVVETRYTPMEEINKFFDGDSAIDVAEMANAELKEAKIERVEQAEDRVEGETRA</sequence>
<dbReference type="InterPro" id="IPR005829">
    <property type="entry name" value="Sugar_transporter_CS"/>
</dbReference>
<dbReference type="InterPro" id="IPR020846">
    <property type="entry name" value="MFS_dom"/>
</dbReference>
<feature type="transmembrane region" description="Helical" evidence="7">
    <location>
        <begin position="175"/>
        <end position="196"/>
    </location>
</feature>
<feature type="transmembrane region" description="Helical" evidence="7">
    <location>
        <begin position="47"/>
        <end position="71"/>
    </location>
</feature>
<feature type="transmembrane region" description="Helical" evidence="7">
    <location>
        <begin position="143"/>
        <end position="163"/>
    </location>
</feature>
<keyword evidence="10" id="KW-1185">Reference proteome</keyword>
<proteinExistence type="inferred from homology"/>
<feature type="transmembrane region" description="Helical" evidence="7">
    <location>
        <begin position="118"/>
        <end position="137"/>
    </location>
</feature>
<dbReference type="RefSeq" id="XP_024741086.1">
    <property type="nucleotide sequence ID" value="XM_024888311.1"/>
</dbReference>
<keyword evidence="5 7" id="KW-0472">Membrane</keyword>
<evidence type="ECO:0000256" key="4">
    <source>
        <dbReference type="ARBA" id="ARBA00022989"/>
    </source>
</evidence>
<feature type="domain" description="Major facilitator superfamily (MFS) profile" evidence="8">
    <location>
        <begin position="50"/>
        <end position="486"/>
    </location>
</feature>
<feature type="transmembrane region" description="Helical" evidence="7">
    <location>
        <begin position="91"/>
        <end position="111"/>
    </location>
</feature>
<reference evidence="9 10" key="1">
    <citation type="submission" date="2016-04" db="EMBL/GenBank/DDBJ databases">
        <title>A degradative enzymes factory behind the ericoid mycorrhizal symbiosis.</title>
        <authorList>
            <consortium name="DOE Joint Genome Institute"/>
            <person name="Martino E."/>
            <person name="Morin E."/>
            <person name="Grelet G."/>
            <person name="Kuo A."/>
            <person name="Kohler A."/>
            <person name="Daghino S."/>
            <person name="Barry K."/>
            <person name="Choi C."/>
            <person name="Cichocki N."/>
            <person name="Clum A."/>
            <person name="Copeland A."/>
            <person name="Hainaut M."/>
            <person name="Haridas S."/>
            <person name="Labutti K."/>
            <person name="Lindquist E."/>
            <person name="Lipzen A."/>
            <person name="Khouja H.-R."/>
            <person name="Murat C."/>
            <person name="Ohm R."/>
            <person name="Olson A."/>
            <person name="Spatafora J."/>
            <person name="Veneault-Fourrey C."/>
            <person name="Henrissat B."/>
            <person name="Grigoriev I."/>
            <person name="Martin F."/>
            <person name="Perotto S."/>
        </authorList>
    </citation>
    <scope>NUCLEOTIDE SEQUENCE [LARGE SCALE GENOMIC DNA]</scope>
    <source>
        <strain evidence="9 10">E</strain>
    </source>
</reference>
<comment type="similarity">
    <text evidence="2">Belongs to the major facilitator superfamily. Sugar transporter (TC 2.A.1.1) family.</text>
</comment>
<feature type="transmembrane region" description="Helical" evidence="7">
    <location>
        <begin position="208"/>
        <end position="229"/>
    </location>
</feature>
<dbReference type="GO" id="GO:0005351">
    <property type="term" value="F:carbohydrate:proton symporter activity"/>
    <property type="evidence" value="ECO:0007669"/>
    <property type="project" value="TreeGrafter"/>
</dbReference>
<dbReference type="InterPro" id="IPR005828">
    <property type="entry name" value="MFS_sugar_transport-like"/>
</dbReference>
<dbReference type="AlphaFoldDB" id="A0A2J6TMH0"/>
<evidence type="ECO:0000256" key="6">
    <source>
        <dbReference type="SAM" id="Coils"/>
    </source>
</evidence>
<feature type="transmembrane region" description="Helical" evidence="7">
    <location>
        <begin position="463"/>
        <end position="482"/>
    </location>
</feature>
<keyword evidence="3 7" id="KW-0812">Transmembrane</keyword>
<evidence type="ECO:0000259" key="8">
    <source>
        <dbReference type="PROSITE" id="PS50850"/>
    </source>
</evidence>
<dbReference type="EMBL" id="KZ613769">
    <property type="protein sequence ID" value="PMD64182.1"/>
    <property type="molecule type" value="Genomic_DNA"/>
</dbReference>
<feature type="transmembrane region" description="Helical" evidence="7">
    <location>
        <begin position="341"/>
        <end position="358"/>
    </location>
</feature>
<evidence type="ECO:0000256" key="1">
    <source>
        <dbReference type="ARBA" id="ARBA00004141"/>
    </source>
</evidence>
<evidence type="ECO:0000256" key="3">
    <source>
        <dbReference type="ARBA" id="ARBA00022692"/>
    </source>
</evidence>
<dbReference type="PROSITE" id="PS50850">
    <property type="entry name" value="MFS"/>
    <property type="match status" value="1"/>
</dbReference>
<accession>A0A2J6TMH0</accession>
<feature type="transmembrane region" description="Helical" evidence="7">
    <location>
        <begin position="365"/>
        <end position="389"/>
    </location>
</feature>
<keyword evidence="4 7" id="KW-1133">Transmembrane helix</keyword>
<comment type="subcellular location">
    <subcellularLocation>
        <location evidence="1">Membrane</location>
        <topology evidence="1">Multi-pass membrane protein</topology>
    </subcellularLocation>
</comment>
<dbReference type="SUPFAM" id="SSF103473">
    <property type="entry name" value="MFS general substrate transporter"/>
    <property type="match status" value="1"/>
</dbReference>
<feature type="transmembrane region" description="Helical" evidence="7">
    <location>
        <begin position="395"/>
        <end position="412"/>
    </location>
</feature>
<feature type="transmembrane region" description="Helical" evidence="7">
    <location>
        <begin position="433"/>
        <end position="451"/>
    </location>
</feature>
<dbReference type="OrthoDB" id="6133115at2759"/>